<keyword evidence="2" id="KW-1185">Reference proteome</keyword>
<dbReference type="Proteomes" id="UP000092993">
    <property type="component" value="Unassembled WGS sequence"/>
</dbReference>
<sequence length="152" mass="16960">MSYLYIGSKEVSANCVVFGEAANLVLDKLSNGGAEKKVSSPVYGQNLMFGAHEDLRRGRLRVIHQKYLKSSYMDHGNLSMAADFGLFFVFSNHFKALYMLNKDISRLFGSDYVVEPRKDEIITKGKAGYVGETLYGTCDAARKFSIALIYVC</sequence>
<dbReference type="AlphaFoldDB" id="A0A1C7M6D7"/>
<organism evidence="1 2">
    <name type="scientific">Grifola frondosa</name>
    <name type="common">Maitake</name>
    <name type="synonym">Polyporus frondosus</name>
    <dbReference type="NCBI Taxonomy" id="5627"/>
    <lineage>
        <taxon>Eukaryota</taxon>
        <taxon>Fungi</taxon>
        <taxon>Dikarya</taxon>
        <taxon>Basidiomycota</taxon>
        <taxon>Agaricomycotina</taxon>
        <taxon>Agaricomycetes</taxon>
        <taxon>Polyporales</taxon>
        <taxon>Grifolaceae</taxon>
        <taxon>Grifola</taxon>
    </lineage>
</organism>
<dbReference type="STRING" id="5627.A0A1C7M6D7"/>
<protein>
    <submittedName>
        <fullName evidence="1">Uncharacterized protein</fullName>
    </submittedName>
</protein>
<dbReference type="EMBL" id="LUGG01000009">
    <property type="protein sequence ID" value="OBZ72067.1"/>
    <property type="molecule type" value="Genomic_DNA"/>
</dbReference>
<comment type="caution">
    <text evidence="1">The sequence shown here is derived from an EMBL/GenBank/DDBJ whole genome shotgun (WGS) entry which is preliminary data.</text>
</comment>
<evidence type="ECO:0000313" key="1">
    <source>
        <dbReference type="EMBL" id="OBZ72067.1"/>
    </source>
</evidence>
<name>A0A1C7M6D7_GRIFR</name>
<evidence type="ECO:0000313" key="2">
    <source>
        <dbReference type="Proteomes" id="UP000092993"/>
    </source>
</evidence>
<accession>A0A1C7M6D7</accession>
<gene>
    <name evidence="1" type="ORF">A0H81_07562</name>
</gene>
<reference evidence="1 2" key="1">
    <citation type="submission" date="2016-03" db="EMBL/GenBank/DDBJ databases">
        <title>Whole genome sequencing of Grifola frondosa 9006-11.</title>
        <authorList>
            <person name="Min B."/>
            <person name="Park H."/>
            <person name="Kim J.-G."/>
            <person name="Cho H."/>
            <person name="Oh Y.-L."/>
            <person name="Kong W.-S."/>
            <person name="Choi I.-G."/>
        </authorList>
    </citation>
    <scope>NUCLEOTIDE SEQUENCE [LARGE SCALE GENOMIC DNA]</scope>
    <source>
        <strain evidence="1 2">9006-11</strain>
    </source>
</reference>
<proteinExistence type="predicted"/>